<evidence type="ECO:0000313" key="9">
    <source>
        <dbReference type="Proteomes" id="UP001163823"/>
    </source>
</evidence>
<comment type="subcellular location">
    <subcellularLocation>
        <location evidence="1">Nucleus</location>
    </subcellularLocation>
</comment>
<dbReference type="Proteomes" id="UP001163823">
    <property type="component" value="Chromosome 9"/>
</dbReference>
<dbReference type="KEGG" id="qsa:O6P43_021560"/>
<dbReference type="InterPro" id="IPR032881">
    <property type="entry name" value="Oberon-like_PHD"/>
</dbReference>
<sequence length="282" mass="31304">METDILDESNGSISAIQENGLHLTPLSPDESGEGLPYAPENWPNPGDNWSWKVGKRVAVTGHYLDRYLYLPNRLCRLESTTRRKHAFASKLSVERYIKTAFPGTDVDAFFALFSWRIPAKQSAIADGFVQRRTLFAGPHEQTEEHSAYDSQSDAPRCKAGNTKCSSLLLEEGEKLLPGMSCDLCCSEPRFCRDCCCILCSKSVDLAYGGYSYIKCLEKVNDKNICGHVSHLDCALRSHMAGTVGGSIGLDAEYFCRRCDGRTDLVLHVKRLLETCESIDSQG</sequence>
<evidence type="ECO:0000256" key="4">
    <source>
        <dbReference type="ARBA" id="ARBA00022833"/>
    </source>
</evidence>
<dbReference type="Pfam" id="PF07227">
    <property type="entry name" value="PHD_Oberon"/>
    <property type="match status" value="1"/>
</dbReference>
<gene>
    <name evidence="8" type="ORF">O6P43_021560</name>
</gene>
<evidence type="ECO:0000259" key="7">
    <source>
        <dbReference type="Pfam" id="PF23299"/>
    </source>
</evidence>
<dbReference type="PANTHER" id="PTHR33345:SF6">
    <property type="entry name" value="OS03G0747200 PROTEIN"/>
    <property type="match status" value="1"/>
</dbReference>
<keyword evidence="9" id="KW-1185">Reference proteome</keyword>
<name>A0AAD7LB52_QUISA</name>
<comment type="caution">
    <text evidence="8">The sequence shown here is derived from an EMBL/GenBank/DDBJ whole genome shotgun (WGS) entry which is preliminary data.</text>
</comment>
<dbReference type="GO" id="GO:0005634">
    <property type="term" value="C:nucleus"/>
    <property type="evidence" value="ECO:0007669"/>
    <property type="project" value="UniProtKB-SubCell"/>
</dbReference>
<feature type="domain" description="Oberon-like PHD finger" evidence="6">
    <location>
        <begin position="160"/>
        <end position="280"/>
    </location>
</feature>
<protein>
    <submittedName>
        <fullName evidence="8">Protein OBERON 1-like</fullName>
    </submittedName>
</protein>
<feature type="domain" description="DUF7081" evidence="7">
    <location>
        <begin position="25"/>
        <end position="119"/>
    </location>
</feature>
<evidence type="ECO:0000256" key="5">
    <source>
        <dbReference type="ARBA" id="ARBA00023242"/>
    </source>
</evidence>
<keyword evidence="5" id="KW-0539">Nucleus</keyword>
<keyword evidence="4" id="KW-0862">Zinc</keyword>
<dbReference type="GO" id="GO:0008270">
    <property type="term" value="F:zinc ion binding"/>
    <property type="evidence" value="ECO:0007669"/>
    <property type="project" value="UniProtKB-KW"/>
</dbReference>
<evidence type="ECO:0000256" key="2">
    <source>
        <dbReference type="ARBA" id="ARBA00022723"/>
    </source>
</evidence>
<evidence type="ECO:0000259" key="6">
    <source>
        <dbReference type="Pfam" id="PF07227"/>
    </source>
</evidence>
<evidence type="ECO:0000256" key="3">
    <source>
        <dbReference type="ARBA" id="ARBA00022771"/>
    </source>
</evidence>
<reference evidence="8" key="1">
    <citation type="journal article" date="2023" name="Science">
        <title>Elucidation of the pathway for biosynthesis of saponin adjuvants from the soapbark tree.</title>
        <authorList>
            <person name="Reed J."/>
            <person name="Orme A."/>
            <person name="El-Demerdash A."/>
            <person name="Owen C."/>
            <person name="Martin L.B.B."/>
            <person name="Misra R.C."/>
            <person name="Kikuchi S."/>
            <person name="Rejzek M."/>
            <person name="Martin A.C."/>
            <person name="Harkess A."/>
            <person name="Leebens-Mack J."/>
            <person name="Louveau T."/>
            <person name="Stephenson M.J."/>
            <person name="Osbourn A."/>
        </authorList>
    </citation>
    <scope>NUCLEOTIDE SEQUENCE</scope>
    <source>
        <strain evidence="8">S10</strain>
    </source>
</reference>
<accession>A0AAD7LB52</accession>
<evidence type="ECO:0000256" key="1">
    <source>
        <dbReference type="ARBA" id="ARBA00004123"/>
    </source>
</evidence>
<dbReference type="Pfam" id="PF23299">
    <property type="entry name" value="DUF7081"/>
    <property type="match status" value="1"/>
</dbReference>
<proteinExistence type="predicted"/>
<dbReference type="PANTHER" id="PTHR33345">
    <property type="entry name" value="ADAPTER PROTEIN, PUTATIVE-RELATED"/>
    <property type="match status" value="1"/>
</dbReference>
<dbReference type="EMBL" id="JARAOO010000009">
    <property type="protein sequence ID" value="KAJ7954874.1"/>
    <property type="molecule type" value="Genomic_DNA"/>
</dbReference>
<evidence type="ECO:0000313" key="8">
    <source>
        <dbReference type="EMBL" id="KAJ7954874.1"/>
    </source>
</evidence>
<dbReference type="InterPro" id="IPR055508">
    <property type="entry name" value="DUF7081"/>
</dbReference>
<keyword evidence="2" id="KW-0479">Metal-binding</keyword>
<organism evidence="8 9">
    <name type="scientific">Quillaja saponaria</name>
    <name type="common">Soap bark tree</name>
    <dbReference type="NCBI Taxonomy" id="32244"/>
    <lineage>
        <taxon>Eukaryota</taxon>
        <taxon>Viridiplantae</taxon>
        <taxon>Streptophyta</taxon>
        <taxon>Embryophyta</taxon>
        <taxon>Tracheophyta</taxon>
        <taxon>Spermatophyta</taxon>
        <taxon>Magnoliopsida</taxon>
        <taxon>eudicotyledons</taxon>
        <taxon>Gunneridae</taxon>
        <taxon>Pentapetalae</taxon>
        <taxon>rosids</taxon>
        <taxon>fabids</taxon>
        <taxon>Fabales</taxon>
        <taxon>Quillajaceae</taxon>
        <taxon>Quillaja</taxon>
    </lineage>
</organism>
<dbReference type="AlphaFoldDB" id="A0AAD7LB52"/>
<keyword evidence="3" id="KW-0863">Zinc-finger</keyword>